<reference evidence="1 2" key="1">
    <citation type="journal article" date="2004" name="Science">
        <title>The Ashbya gossypii genome as a tool for mapping the ancient Saccharomyces cerevisiae genome.</title>
        <authorList>
            <person name="Dietrich F.S."/>
            <person name="Voegeli S."/>
            <person name="Brachat S."/>
            <person name="Lerch A."/>
            <person name="Gates K."/>
            <person name="Steiner S."/>
            <person name="Mohr C."/>
            <person name="Pohlmann R."/>
            <person name="Luedi P."/>
            <person name="Choi S."/>
            <person name="Wing R.A."/>
            <person name="Flavier A."/>
            <person name="Gaffney T.D."/>
            <person name="Philippsen P."/>
        </authorList>
    </citation>
    <scope>NUCLEOTIDE SEQUENCE [LARGE SCALE GENOMIC DNA]</scope>
    <source>
        <strain evidence="2">ATCC 10895 / CBS 109.51 / FGSC 9923 / NRRL Y-1056</strain>
    </source>
</reference>
<dbReference type="GeneID" id="4621129"/>
<dbReference type="KEGG" id="ago:AGOS_AER066W"/>
<gene>
    <name evidence="1" type="ORF">AGOS_AER066W</name>
</gene>
<evidence type="ECO:0000313" key="1">
    <source>
        <dbReference type="EMBL" id="AAS52750.1"/>
    </source>
</evidence>
<keyword evidence="2" id="KW-1185">Reference proteome</keyword>
<evidence type="ECO:0000313" key="2">
    <source>
        <dbReference type="Proteomes" id="UP000000591"/>
    </source>
</evidence>
<name>Q757E7_EREGS</name>
<proteinExistence type="predicted"/>
<dbReference type="RefSeq" id="NP_984926.1">
    <property type="nucleotide sequence ID" value="NM_210280.1"/>
</dbReference>
<dbReference type="HOGENOM" id="CLU_1224498_0_0_1"/>
<dbReference type="EMBL" id="AE016818">
    <property type="protein sequence ID" value="AAS52750.1"/>
    <property type="molecule type" value="Genomic_DNA"/>
</dbReference>
<dbReference type="AlphaFoldDB" id="Q757E7"/>
<protein>
    <submittedName>
        <fullName evidence="1">AER066Wp</fullName>
    </submittedName>
</protein>
<dbReference type="OrthoDB" id="4058109at2759"/>
<sequence>MVLVLPTIICKDAIKLFSAQAARKACKKKALELSNRPAVDEQSLKLPKGCLQKDMVKLRNIFELMGGPQAGLRVVKAEELRKCLYIDRTIPINIDTMPAPVTVTDLKIAGEKLLSGEIVAWRERIRKSVQSPYLVLPPFLSDNTKHPKLLEFFLKKAQLKEIARVRTPALHIKAQMMRQYDRYVFCSMIGYFYLTNDRETMQRFLDESITKRLFRYILAEPQLSRY</sequence>
<organism evidence="1 2">
    <name type="scientific">Eremothecium gossypii (strain ATCC 10895 / CBS 109.51 / FGSC 9923 / NRRL Y-1056)</name>
    <name type="common">Yeast</name>
    <name type="synonym">Ashbya gossypii</name>
    <dbReference type="NCBI Taxonomy" id="284811"/>
    <lineage>
        <taxon>Eukaryota</taxon>
        <taxon>Fungi</taxon>
        <taxon>Dikarya</taxon>
        <taxon>Ascomycota</taxon>
        <taxon>Saccharomycotina</taxon>
        <taxon>Saccharomycetes</taxon>
        <taxon>Saccharomycetales</taxon>
        <taxon>Saccharomycetaceae</taxon>
        <taxon>Eremothecium</taxon>
    </lineage>
</organism>
<dbReference type="InParanoid" id="Q757E7"/>
<reference evidence="2" key="2">
    <citation type="journal article" date="2013" name="G3 (Bethesda)">
        <title>Genomes of Ashbya fungi isolated from insects reveal four mating-type loci, numerous translocations, lack of transposons, and distinct gene duplications.</title>
        <authorList>
            <person name="Dietrich F.S."/>
            <person name="Voegeli S."/>
            <person name="Kuo S."/>
            <person name="Philippsen P."/>
        </authorList>
    </citation>
    <scope>GENOME REANNOTATION</scope>
    <source>
        <strain evidence="2">ATCC 10895 / CBS 109.51 / FGSC 9923 / NRRL Y-1056</strain>
    </source>
</reference>
<dbReference type="Proteomes" id="UP000000591">
    <property type="component" value="Chromosome V"/>
</dbReference>
<accession>Q757E7</accession>